<evidence type="ECO:0000256" key="3">
    <source>
        <dbReference type="ARBA" id="ARBA00013014"/>
    </source>
</evidence>
<dbReference type="InterPro" id="IPR013328">
    <property type="entry name" value="6PGD_dom2"/>
</dbReference>
<accession>A0ABT9GU72</accession>
<dbReference type="NCBIfam" id="TIGR00745">
    <property type="entry name" value="apbA_panE"/>
    <property type="match status" value="1"/>
</dbReference>
<dbReference type="RefSeq" id="WP_305891876.1">
    <property type="nucleotide sequence ID" value="NZ_JAUZVZ010000001.1"/>
</dbReference>
<keyword evidence="14" id="KW-1185">Reference proteome</keyword>
<evidence type="ECO:0000256" key="6">
    <source>
        <dbReference type="ARBA" id="ARBA00022857"/>
    </source>
</evidence>
<dbReference type="Pfam" id="PF08546">
    <property type="entry name" value="ApbA_C"/>
    <property type="match status" value="1"/>
</dbReference>
<protein>
    <recommendedName>
        <fullName evidence="4 10">2-dehydropantoate 2-reductase</fullName>
        <ecNumber evidence="3 10">1.1.1.169</ecNumber>
    </recommendedName>
    <alternativeName>
        <fullName evidence="8 10">Ketopantoate reductase</fullName>
    </alternativeName>
</protein>
<keyword evidence="5 10" id="KW-0566">Pantothenate biosynthesis</keyword>
<evidence type="ECO:0000256" key="9">
    <source>
        <dbReference type="ARBA" id="ARBA00048793"/>
    </source>
</evidence>
<dbReference type="InterPro" id="IPR003710">
    <property type="entry name" value="ApbA"/>
</dbReference>
<evidence type="ECO:0000256" key="7">
    <source>
        <dbReference type="ARBA" id="ARBA00023002"/>
    </source>
</evidence>
<dbReference type="Gene3D" id="1.10.1040.10">
    <property type="entry name" value="N-(1-d-carboxylethyl)-l-norvaline Dehydrogenase, domain 2"/>
    <property type="match status" value="1"/>
</dbReference>
<evidence type="ECO:0000259" key="12">
    <source>
        <dbReference type="Pfam" id="PF08546"/>
    </source>
</evidence>
<dbReference type="Gene3D" id="3.40.50.720">
    <property type="entry name" value="NAD(P)-binding Rossmann-like Domain"/>
    <property type="match status" value="1"/>
</dbReference>
<dbReference type="InterPro" id="IPR008927">
    <property type="entry name" value="6-PGluconate_DH-like_C_sf"/>
</dbReference>
<dbReference type="PANTHER" id="PTHR43765:SF2">
    <property type="entry name" value="2-DEHYDROPANTOATE 2-REDUCTASE"/>
    <property type="match status" value="1"/>
</dbReference>
<comment type="caution">
    <text evidence="13">The sequence shown here is derived from an EMBL/GenBank/DDBJ whole genome shotgun (WGS) entry which is preliminary data.</text>
</comment>
<gene>
    <name evidence="13" type="ORF">Q3O60_00135</name>
</gene>
<dbReference type="SUPFAM" id="SSF48179">
    <property type="entry name" value="6-phosphogluconate dehydrogenase C-terminal domain-like"/>
    <property type="match status" value="1"/>
</dbReference>
<evidence type="ECO:0000256" key="4">
    <source>
        <dbReference type="ARBA" id="ARBA00019465"/>
    </source>
</evidence>
<proteinExistence type="inferred from homology"/>
<dbReference type="SUPFAM" id="SSF51735">
    <property type="entry name" value="NAD(P)-binding Rossmann-fold domains"/>
    <property type="match status" value="1"/>
</dbReference>
<feature type="domain" description="Ketopantoate reductase C-terminal" evidence="12">
    <location>
        <begin position="190"/>
        <end position="307"/>
    </location>
</feature>
<dbReference type="Pfam" id="PF02558">
    <property type="entry name" value="ApbA"/>
    <property type="match status" value="1"/>
</dbReference>
<dbReference type="InterPro" id="IPR013332">
    <property type="entry name" value="KPR_N"/>
</dbReference>
<dbReference type="Proteomes" id="UP001231616">
    <property type="component" value="Unassembled WGS sequence"/>
</dbReference>
<name>A0ABT9GU72_9GAMM</name>
<dbReference type="PANTHER" id="PTHR43765">
    <property type="entry name" value="2-DEHYDROPANTOATE 2-REDUCTASE-RELATED"/>
    <property type="match status" value="1"/>
</dbReference>
<feature type="domain" description="Ketopantoate reductase N-terminal" evidence="11">
    <location>
        <begin position="13"/>
        <end position="152"/>
    </location>
</feature>
<dbReference type="EC" id="1.1.1.169" evidence="3 10"/>
<keyword evidence="7 10" id="KW-0560">Oxidoreductase</keyword>
<dbReference type="InterPro" id="IPR013752">
    <property type="entry name" value="KPA_reductase"/>
</dbReference>
<organism evidence="13 14">
    <name type="scientific">Alkalimonas collagenimarina</name>
    <dbReference type="NCBI Taxonomy" id="400390"/>
    <lineage>
        <taxon>Bacteria</taxon>
        <taxon>Pseudomonadati</taxon>
        <taxon>Pseudomonadota</taxon>
        <taxon>Gammaproteobacteria</taxon>
        <taxon>Alkalimonas</taxon>
    </lineage>
</organism>
<reference evidence="13 14" key="1">
    <citation type="submission" date="2023-08" db="EMBL/GenBank/DDBJ databases">
        <authorList>
            <person name="Joshi A."/>
            <person name="Thite S."/>
        </authorList>
    </citation>
    <scope>NUCLEOTIDE SEQUENCE [LARGE SCALE GENOMIC DNA]</scope>
    <source>
        <strain evidence="13 14">AC40</strain>
    </source>
</reference>
<evidence type="ECO:0000256" key="1">
    <source>
        <dbReference type="ARBA" id="ARBA00004994"/>
    </source>
</evidence>
<keyword evidence="6 10" id="KW-0521">NADP</keyword>
<evidence type="ECO:0000256" key="10">
    <source>
        <dbReference type="RuleBase" id="RU362068"/>
    </source>
</evidence>
<dbReference type="InterPro" id="IPR036291">
    <property type="entry name" value="NAD(P)-bd_dom_sf"/>
</dbReference>
<comment type="function">
    <text evidence="10">Catalyzes the NADPH-dependent reduction of ketopantoate into pantoic acid.</text>
</comment>
<dbReference type="InterPro" id="IPR050838">
    <property type="entry name" value="Ketopantoate_reductase"/>
</dbReference>
<evidence type="ECO:0000256" key="2">
    <source>
        <dbReference type="ARBA" id="ARBA00007870"/>
    </source>
</evidence>
<evidence type="ECO:0000259" key="11">
    <source>
        <dbReference type="Pfam" id="PF02558"/>
    </source>
</evidence>
<comment type="catalytic activity">
    <reaction evidence="9 10">
        <text>(R)-pantoate + NADP(+) = 2-dehydropantoate + NADPH + H(+)</text>
        <dbReference type="Rhea" id="RHEA:16233"/>
        <dbReference type="ChEBI" id="CHEBI:11561"/>
        <dbReference type="ChEBI" id="CHEBI:15378"/>
        <dbReference type="ChEBI" id="CHEBI:15980"/>
        <dbReference type="ChEBI" id="CHEBI:57783"/>
        <dbReference type="ChEBI" id="CHEBI:58349"/>
        <dbReference type="EC" id="1.1.1.169"/>
    </reaction>
</comment>
<sequence length="313" mass="34773">MNSNVEVSAKPRWTVVGQGAIGLLAACQAQLHHWPVALWLRQPQVVDINFQQLNQQQSQHHFVSWPLDTAITHIFIAVKAFDVEACLQQLQPHLSPEAHIVLSHNGMGTLDSARSQLLPQQQLWFASTTHGAYKPAPDQLIHSGAGQSVIATINAPIQAPSHKAPRQHRPESVTSFMADALGPLTEVTAIEPYLWQKLAINCLINPITALHHIRNGDLAQAKYHTQLQQLLKEVCLVAAAEGVPLQEHDCWQQVQQVIKNTAANVSSMLQDRQAGRPTELEFISGFILRKAQRHQLQLPAHTKLYQQCQDAGF</sequence>
<evidence type="ECO:0000313" key="14">
    <source>
        <dbReference type="Proteomes" id="UP001231616"/>
    </source>
</evidence>
<dbReference type="GO" id="GO:0008677">
    <property type="term" value="F:2-dehydropantoate 2-reductase activity"/>
    <property type="evidence" value="ECO:0007669"/>
    <property type="project" value="UniProtKB-EC"/>
</dbReference>
<comment type="pathway">
    <text evidence="1 10">Cofactor biosynthesis; (R)-pantothenate biosynthesis; (R)-pantoate from 3-methyl-2-oxobutanoate: step 2/2.</text>
</comment>
<comment type="similarity">
    <text evidence="2 10">Belongs to the ketopantoate reductase family.</text>
</comment>
<evidence type="ECO:0000313" key="13">
    <source>
        <dbReference type="EMBL" id="MDP4534603.1"/>
    </source>
</evidence>
<evidence type="ECO:0000256" key="8">
    <source>
        <dbReference type="ARBA" id="ARBA00032024"/>
    </source>
</evidence>
<evidence type="ECO:0000256" key="5">
    <source>
        <dbReference type="ARBA" id="ARBA00022655"/>
    </source>
</evidence>
<dbReference type="EMBL" id="JAUZVZ010000001">
    <property type="protein sequence ID" value="MDP4534603.1"/>
    <property type="molecule type" value="Genomic_DNA"/>
</dbReference>